<proteinExistence type="predicted"/>
<name>A0A080ZC73_PHYNI</name>
<accession>A0A080ZC73</accession>
<evidence type="ECO:0000313" key="1">
    <source>
        <dbReference type="EMBL" id="ETO64234.1"/>
    </source>
</evidence>
<protein>
    <submittedName>
        <fullName evidence="1">Uncharacterized protein</fullName>
    </submittedName>
</protein>
<dbReference type="AlphaFoldDB" id="A0A080ZC73"/>
<organism evidence="1 2">
    <name type="scientific">Phytophthora nicotianae P1976</name>
    <dbReference type="NCBI Taxonomy" id="1317066"/>
    <lineage>
        <taxon>Eukaryota</taxon>
        <taxon>Sar</taxon>
        <taxon>Stramenopiles</taxon>
        <taxon>Oomycota</taxon>
        <taxon>Peronosporomycetes</taxon>
        <taxon>Peronosporales</taxon>
        <taxon>Peronosporaceae</taxon>
        <taxon>Phytophthora</taxon>
    </lineage>
</organism>
<comment type="caution">
    <text evidence="1">The sequence shown here is derived from an EMBL/GenBank/DDBJ whole genome shotgun (WGS) entry which is preliminary data.</text>
</comment>
<sequence length="78" mass="8826">MKQDFGGRYSSGPDMRKMYQSCMFNARTTSKRLCVAAVTGRSEMTTKRRQHRTCRTQDGSGWAGLMTSGASKHRAFLR</sequence>
<dbReference type="Proteomes" id="UP000028582">
    <property type="component" value="Unassembled WGS sequence"/>
</dbReference>
<reference evidence="1 2" key="1">
    <citation type="submission" date="2013-11" db="EMBL/GenBank/DDBJ databases">
        <title>The Genome Sequence of Phytophthora parasitica P1976.</title>
        <authorList>
            <consortium name="The Broad Institute Genomics Platform"/>
            <person name="Russ C."/>
            <person name="Tyler B."/>
            <person name="Panabieres F."/>
            <person name="Shan W."/>
            <person name="Tripathy S."/>
            <person name="Grunwald N."/>
            <person name="Machado M."/>
            <person name="Johnson C.S."/>
            <person name="Walker B."/>
            <person name="Young S."/>
            <person name="Zeng Q."/>
            <person name="Gargeya S."/>
            <person name="Fitzgerald M."/>
            <person name="Haas B."/>
            <person name="Abouelleil A."/>
            <person name="Allen A.W."/>
            <person name="Alvarado L."/>
            <person name="Arachchi H.M."/>
            <person name="Berlin A.M."/>
            <person name="Chapman S.B."/>
            <person name="Gainer-Dewar J."/>
            <person name="Goldberg J."/>
            <person name="Griggs A."/>
            <person name="Gujja S."/>
            <person name="Hansen M."/>
            <person name="Howarth C."/>
            <person name="Imamovic A."/>
            <person name="Ireland A."/>
            <person name="Larimer J."/>
            <person name="McCowan C."/>
            <person name="Murphy C."/>
            <person name="Pearson M."/>
            <person name="Poon T.W."/>
            <person name="Priest M."/>
            <person name="Roberts A."/>
            <person name="Saif S."/>
            <person name="Shea T."/>
            <person name="Sisk P."/>
            <person name="Sykes S."/>
            <person name="Wortman J."/>
            <person name="Nusbaum C."/>
            <person name="Birren B."/>
        </authorList>
    </citation>
    <scope>NUCLEOTIDE SEQUENCE [LARGE SCALE GENOMIC DNA]</scope>
    <source>
        <strain evidence="1 2">P1976</strain>
    </source>
</reference>
<evidence type="ECO:0000313" key="2">
    <source>
        <dbReference type="Proteomes" id="UP000028582"/>
    </source>
</evidence>
<gene>
    <name evidence="1" type="ORF">F444_18187</name>
</gene>
<dbReference type="EMBL" id="ANJA01003302">
    <property type="protein sequence ID" value="ETO64234.1"/>
    <property type="molecule type" value="Genomic_DNA"/>
</dbReference>